<keyword evidence="1" id="KW-0732">Signal</keyword>
<evidence type="ECO:0000313" key="3">
    <source>
        <dbReference type="Proteomes" id="UP000198356"/>
    </source>
</evidence>
<dbReference type="AlphaFoldDB" id="A0A239GU54"/>
<keyword evidence="3" id="KW-1185">Reference proteome</keyword>
<protein>
    <submittedName>
        <fullName evidence="2">Uncharacterized protein</fullName>
    </submittedName>
</protein>
<reference evidence="2 3" key="1">
    <citation type="submission" date="2017-06" db="EMBL/GenBank/DDBJ databases">
        <authorList>
            <person name="Kim H.J."/>
            <person name="Triplett B.A."/>
        </authorList>
    </citation>
    <scope>NUCLEOTIDE SEQUENCE [LARGE SCALE GENOMIC DNA]</scope>
    <source>
        <strain evidence="2 3">DSM 18704</strain>
    </source>
</reference>
<proteinExistence type="predicted"/>
<evidence type="ECO:0000256" key="1">
    <source>
        <dbReference type="SAM" id="SignalP"/>
    </source>
</evidence>
<dbReference type="EMBL" id="FZOU01000002">
    <property type="protein sequence ID" value="SNS72501.1"/>
    <property type="molecule type" value="Genomic_DNA"/>
</dbReference>
<feature type="chain" id="PRO_5012669836" evidence="1">
    <location>
        <begin position="34"/>
        <end position="287"/>
    </location>
</feature>
<organism evidence="2 3">
    <name type="scientific">Granulicella rosea</name>
    <dbReference type="NCBI Taxonomy" id="474952"/>
    <lineage>
        <taxon>Bacteria</taxon>
        <taxon>Pseudomonadati</taxon>
        <taxon>Acidobacteriota</taxon>
        <taxon>Terriglobia</taxon>
        <taxon>Terriglobales</taxon>
        <taxon>Acidobacteriaceae</taxon>
        <taxon>Granulicella</taxon>
    </lineage>
</organism>
<dbReference type="Proteomes" id="UP000198356">
    <property type="component" value="Unassembled WGS sequence"/>
</dbReference>
<dbReference type="RefSeq" id="WP_142988251.1">
    <property type="nucleotide sequence ID" value="NZ_FZOU01000002.1"/>
</dbReference>
<evidence type="ECO:0000313" key="2">
    <source>
        <dbReference type="EMBL" id="SNS72501.1"/>
    </source>
</evidence>
<sequence length="287" mass="29533">MNLKRRLARLVSDATRTAILCGAVMLPVQVALAQAPATSGSVTPAAKLLDPVDNLARLQALREAARRDQLLRNAQPMPLSQVVPGPELQERTVAAEENETSQPAKPGQEGIRVHGHWIVDVKNPDGALVQHHDFQNALLSTGSQMLAGLLGSEFVPANWAILLNGTTSICGSANLCGIVQSLTTQPGAALCNPGTAVCDTGLTQTVTNVGSMVLAGNFVATQAGSITTVIGYLGFCLTTPGAAYSPQSCTTGAPSSSAGNVFSSATIPAITVAAGQTVEVTVTYTFS</sequence>
<gene>
    <name evidence="2" type="ORF">SAMN05421770_10277</name>
</gene>
<name>A0A239GU54_9BACT</name>
<accession>A0A239GU54</accession>
<feature type="signal peptide" evidence="1">
    <location>
        <begin position="1"/>
        <end position="33"/>
    </location>
</feature>
<dbReference type="OrthoDB" id="126407at2"/>